<dbReference type="Proteomes" id="UP000044602">
    <property type="component" value="Unassembled WGS sequence"/>
</dbReference>
<proteinExistence type="predicted"/>
<protein>
    <submittedName>
        <fullName evidence="1">Uncharacterized protein</fullName>
    </submittedName>
</protein>
<dbReference type="Proteomes" id="UP000045706">
    <property type="component" value="Unassembled WGS sequence"/>
</dbReference>
<feature type="non-terminal residue" evidence="1">
    <location>
        <position position="1"/>
    </location>
</feature>
<evidence type="ECO:0000313" key="3">
    <source>
        <dbReference type="Proteomes" id="UP000044602"/>
    </source>
</evidence>
<evidence type="ECO:0000313" key="2">
    <source>
        <dbReference type="EMBL" id="CRK43743.1"/>
    </source>
</evidence>
<gene>
    <name evidence="1" type="ORF">BN1708_017708</name>
    <name evidence="2" type="ORF">BN1723_019289</name>
</gene>
<accession>A0A0G4LAK2</accession>
<dbReference type="EMBL" id="CVQH01010136">
    <property type="protein sequence ID" value="CRK18996.1"/>
    <property type="molecule type" value="Genomic_DNA"/>
</dbReference>
<dbReference type="EMBL" id="CVQI01033568">
    <property type="protein sequence ID" value="CRK43743.1"/>
    <property type="molecule type" value="Genomic_DNA"/>
</dbReference>
<evidence type="ECO:0000313" key="4">
    <source>
        <dbReference type="Proteomes" id="UP000045706"/>
    </source>
</evidence>
<sequence>PQCCRREIP</sequence>
<evidence type="ECO:0000313" key="1">
    <source>
        <dbReference type="EMBL" id="CRK18996.1"/>
    </source>
</evidence>
<keyword evidence="3" id="KW-1185">Reference proteome</keyword>
<organism evidence="1 3">
    <name type="scientific">Verticillium longisporum</name>
    <name type="common">Verticillium dahliae var. longisporum</name>
    <dbReference type="NCBI Taxonomy" id="100787"/>
    <lineage>
        <taxon>Eukaryota</taxon>
        <taxon>Fungi</taxon>
        <taxon>Dikarya</taxon>
        <taxon>Ascomycota</taxon>
        <taxon>Pezizomycotina</taxon>
        <taxon>Sordariomycetes</taxon>
        <taxon>Hypocreomycetidae</taxon>
        <taxon>Glomerellales</taxon>
        <taxon>Plectosphaerellaceae</taxon>
        <taxon>Verticillium</taxon>
    </lineage>
</organism>
<reference evidence="3 4" key="1">
    <citation type="submission" date="2015-05" db="EMBL/GenBank/DDBJ databases">
        <authorList>
            <person name="Fogelqvist Johan"/>
        </authorList>
    </citation>
    <scope>NUCLEOTIDE SEQUENCE [LARGE SCALE GENOMIC DNA]</scope>
    <source>
        <strain evidence="1">VL1</strain>
        <strain evidence="2">VL2</strain>
    </source>
</reference>
<name>A0A0G4LAK2_VERLO</name>